<organism evidence="2 3">
    <name type="scientific">Lachancea quebecensis</name>
    <dbReference type="NCBI Taxonomy" id="1654605"/>
    <lineage>
        <taxon>Eukaryota</taxon>
        <taxon>Fungi</taxon>
        <taxon>Dikarya</taxon>
        <taxon>Ascomycota</taxon>
        <taxon>Saccharomycotina</taxon>
        <taxon>Saccharomycetes</taxon>
        <taxon>Saccharomycetales</taxon>
        <taxon>Saccharomycetaceae</taxon>
        <taxon>Lachancea</taxon>
    </lineage>
</organism>
<sequence length="819" mass="92272">MTGGHSHANHPINIVNSNYFRYGTSVYQKLYSGESDCSTQNSANELHETTPPAGSGTSADSDNTTSKFKRKYKSLLQNYGGNPSSKAKRFIGKLHDHGSNDSFSLFSLRSTHSNRNLPSGHSKSALPGGPQHEAISEEARPYADIKSLPVEILALVISNFSQNACYEDARTLVRCLYVSKDFYEAAKIVLYEAPSFTSTYRVAQFVTCLRVHPENGLLVRHLDLSMLKNGVIEDQSGSFDDEEHSIIGPRIPVRRRNTADSVLEERDEDDEENERNNNHTDGELERATTPVADDLPDIAWAGWRDWRYRFDPLYGNQLLSCCRTLKRVSSRSSSIHSNGTTGTGSTSGYGLRRSHRSNSSVSSFTSSIMSSIYNSSSLSSLNLLSTHDPVSADGSSSWFNKLFSGKRTPKQKYQSYVKSRIKKSESSGAAVALQDESAKTSVKFSVQPSTKNQPYHERHPLTNKYLLKFALSKDLPLGYIFHLVHLCPNMTILNLANLNISSDFEVQLRKDPNENRTISLLPNVQEAISDEDAFIGRNLEVIYLTDSSKSYSYYDGAMGNARKRLEDLHFGSPYSMTGESWISSNYPPPIDERTKFRGQRNRHNMQNNYSLVKLEVRNLFALVFDSLPRLERLFLDNVVWCSQTDVRGFAFSCFPRKPALHVSFVHAGMSRNMNWASSGSIHDFVAILILGEILDRDDLFLEDMFNVRTDRYNYGGTSRDHRLVGRSNILPIATYAGGEMKCVLQIRRSSRMAVKTTLDCDNNILCNVYLNNQAQVSNPSIVRIMELTQILTERLEDLRAADLRRHIGENQYAIHERIH</sequence>
<feature type="compositionally biased region" description="Polar residues" evidence="1">
    <location>
        <begin position="55"/>
        <end position="65"/>
    </location>
</feature>
<feature type="region of interest" description="Disordered" evidence="1">
    <location>
        <begin position="332"/>
        <end position="358"/>
    </location>
</feature>
<dbReference type="AlphaFoldDB" id="A0A0N7MM92"/>
<feature type="region of interest" description="Disordered" evidence="1">
    <location>
        <begin position="34"/>
        <end position="65"/>
    </location>
</feature>
<evidence type="ECO:0000256" key="1">
    <source>
        <dbReference type="SAM" id="MobiDB-lite"/>
    </source>
</evidence>
<proteinExistence type="predicted"/>
<dbReference type="Proteomes" id="UP000236544">
    <property type="component" value="Unassembled WGS sequence"/>
</dbReference>
<feature type="region of interest" description="Disordered" evidence="1">
    <location>
        <begin position="114"/>
        <end position="133"/>
    </location>
</feature>
<evidence type="ECO:0000313" key="3">
    <source>
        <dbReference type="Proteomes" id="UP000236544"/>
    </source>
</evidence>
<keyword evidence="3" id="KW-1185">Reference proteome</keyword>
<evidence type="ECO:0000313" key="2">
    <source>
        <dbReference type="EMBL" id="CUS24450.1"/>
    </source>
</evidence>
<reference evidence="3" key="1">
    <citation type="submission" date="2015-10" db="EMBL/GenBank/DDBJ databases">
        <authorList>
            <person name="Devillers H."/>
        </authorList>
    </citation>
    <scope>NUCLEOTIDE SEQUENCE [LARGE SCALE GENOMIC DNA]</scope>
</reference>
<feature type="compositionally biased region" description="Basic and acidic residues" evidence="1">
    <location>
        <begin position="274"/>
        <end position="286"/>
    </location>
</feature>
<gene>
    <name evidence="2" type="ORF">LAQU0_S16e01992g</name>
</gene>
<feature type="compositionally biased region" description="Polar residues" evidence="1">
    <location>
        <begin position="35"/>
        <end position="44"/>
    </location>
</feature>
<accession>A0A0N7MM92</accession>
<dbReference type="OrthoDB" id="5351126at2759"/>
<feature type="region of interest" description="Disordered" evidence="1">
    <location>
        <begin position="257"/>
        <end position="289"/>
    </location>
</feature>
<dbReference type="EMBL" id="LN890574">
    <property type="protein sequence ID" value="CUS24450.1"/>
    <property type="molecule type" value="Genomic_DNA"/>
</dbReference>
<protein>
    <submittedName>
        <fullName evidence="2">LAQU0S16e01992g1_1</fullName>
    </submittedName>
</protein>
<name>A0A0N7MM92_9SACH</name>